<dbReference type="Proteomes" id="UP001142372">
    <property type="component" value="Unassembled WGS sequence"/>
</dbReference>
<dbReference type="InterPro" id="IPR011059">
    <property type="entry name" value="Metal-dep_hydrolase_composite"/>
</dbReference>
<dbReference type="Gene3D" id="3.20.20.140">
    <property type="entry name" value="Metal-dependent hydrolases"/>
    <property type="match status" value="1"/>
</dbReference>
<dbReference type="SUPFAM" id="SSF51556">
    <property type="entry name" value="Metallo-dependent hydrolases"/>
    <property type="match status" value="1"/>
</dbReference>
<evidence type="ECO:0000259" key="1">
    <source>
        <dbReference type="Pfam" id="PF07969"/>
    </source>
</evidence>
<evidence type="ECO:0000313" key="3">
    <source>
        <dbReference type="Proteomes" id="UP001142372"/>
    </source>
</evidence>
<dbReference type="EMBL" id="BSEN01000015">
    <property type="protein sequence ID" value="GLJ77880.1"/>
    <property type="molecule type" value="Genomic_DNA"/>
</dbReference>
<keyword evidence="3" id="KW-1185">Reference proteome</keyword>
<evidence type="ECO:0000313" key="2">
    <source>
        <dbReference type="EMBL" id="GLJ77880.1"/>
    </source>
</evidence>
<dbReference type="PANTHER" id="PTHR22642:SF2">
    <property type="entry name" value="PROTEIN LONG AFTER FAR-RED 3"/>
    <property type="match status" value="1"/>
</dbReference>
<dbReference type="SUPFAM" id="SSF51338">
    <property type="entry name" value="Composite domain of metallo-dependent hydrolases"/>
    <property type="match status" value="1"/>
</dbReference>
<dbReference type="RefSeq" id="WP_271178487.1">
    <property type="nucleotide sequence ID" value="NZ_BAAAJO010000003.1"/>
</dbReference>
<dbReference type="PANTHER" id="PTHR22642">
    <property type="entry name" value="IMIDAZOLONEPROPIONASE"/>
    <property type="match status" value="1"/>
</dbReference>
<feature type="domain" description="Amidohydrolase 3" evidence="1">
    <location>
        <begin position="40"/>
        <end position="479"/>
    </location>
</feature>
<accession>A0A9W6M1F7</accession>
<gene>
    <name evidence="2" type="ORF">GCM10017584_34540</name>
</gene>
<dbReference type="Gene3D" id="2.30.40.10">
    <property type="entry name" value="Urease, subunit C, domain 1"/>
    <property type="match status" value="1"/>
</dbReference>
<dbReference type="InterPro" id="IPR013108">
    <property type="entry name" value="Amidohydro_3"/>
</dbReference>
<dbReference type="AlphaFoldDB" id="A0A9W6M1F7"/>
<protein>
    <submittedName>
        <fullName evidence="2">Amidohydrolase</fullName>
    </submittedName>
</protein>
<proteinExistence type="predicted"/>
<sequence>MTTVLRGGRVAAVDGTVDILISDGRIAALAPAGRLRGDDLVSLDGRWVAPGLWDNHVHFTQWAQTARRLDVSQASSAAAAAELVRERAAAAATAETLVGFGFHDALWPDVPTRALLDDAAGDRPAVLIAGDLHCCWLNTAAARLYAPETADDDNAAVLREDASFAVTSRLSTADDATLDRWASDAALAAAARGVVGIVDLEYGWNLDVWQRRMGDGARSLRVEFGIYGDHLARAADLGLRTGDAIPETGGLLTVGPFKVITDGSLNTRTAFCFDAYPDGGHGVQNLTPDELVAAMRFAADNGLEPAVHAIGDHANRLALDAFATVGVPGRIEHAQLLSTADVSRFAELGVVASVQPEHAMDDRDVADVLWAGRTGRAFPLAALQRAGVRLALGSDAPVAPLDPWVAMSAAVARARDGRAPWHPEQSISRRVAFDASVRSRIAVGEPADLIVLDDDPFGCSLAELRRMPVAATMLAGRFTHDAVR</sequence>
<comment type="caution">
    <text evidence="2">The sequence shown here is derived from an EMBL/GenBank/DDBJ whole genome shotgun (WGS) entry which is preliminary data.</text>
</comment>
<organism evidence="2 3">
    <name type="scientific">Leifsonia poae</name>
    <dbReference type="NCBI Taxonomy" id="110933"/>
    <lineage>
        <taxon>Bacteria</taxon>
        <taxon>Bacillati</taxon>
        <taxon>Actinomycetota</taxon>
        <taxon>Actinomycetes</taxon>
        <taxon>Micrococcales</taxon>
        <taxon>Microbacteriaceae</taxon>
        <taxon>Leifsonia</taxon>
    </lineage>
</organism>
<reference evidence="2" key="2">
    <citation type="submission" date="2023-01" db="EMBL/GenBank/DDBJ databases">
        <authorList>
            <person name="Sun Q."/>
            <person name="Evtushenko L."/>
        </authorList>
    </citation>
    <scope>NUCLEOTIDE SEQUENCE</scope>
    <source>
        <strain evidence="2">VKM Ac-1401</strain>
    </source>
</reference>
<dbReference type="Pfam" id="PF07969">
    <property type="entry name" value="Amidohydro_3"/>
    <property type="match status" value="1"/>
</dbReference>
<name>A0A9W6M1F7_9MICO</name>
<reference evidence="2" key="1">
    <citation type="journal article" date="2014" name="Int. J. Syst. Evol. Microbiol.">
        <title>Complete genome sequence of Corynebacterium casei LMG S-19264T (=DSM 44701T), isolated from a smear-ripened cheese.</title>
        <authorList>
            <consortium name="US DOE Joint Genome Institute (JGI-PGF)"/>
            <person name="Walter F."/>
            <person name="Albersmeier A."/>
            <person name="Kalinowski J."/>
            <person name="Ruckert C."/>
        </authorList>
    </citation>
    <scope>NUCLEOTIDE SEQUENCE</scope>
    <source>
        <strain evidence="2">VKM Ac-1401</strain>
    </source>
</reference>
<dbReference type="Gene3D" id="3.10.310.70">
    <property type="match status" value="1"/>
</dbReference>
<dbReference type="GO" id="GO:0016810">
    <property type="term" value="F:hydrolase activity, acting on carbon-nitrogen (but not peptide) bonds"/>
    <property type="evidence" value="ECO:0007669"/>
    <property type="project" value="InterPro"/>
</dbReference>
<dbReference type="InterPro" id="IPR032466">
    <property type="entry name" value="Metal_Hydrolase"/>
</dbReference>